<gene>
    <name evidence="4" type="ORF">AVDCRST_MAG81-3390</name>
</gene>
<evidence type="ECO:0000256" key="1">
    <source>
        <dbReference type="SAM" id="Coils"/>
    </source>
</evidence>
<dbReference type="InterPro" id="IPR011990">
    <property type="entry name" value="TPR-like_helical_dom_sf"/>
</dbReference>
<keyword evidence="1" id="KW-0175">Coiled coil</keyword>
<dbReference type="AlphaFoldDB" id="A0A6J4VQ03"/>
<dbReference type="SUPFAM" id="SSF48452">
    <property type="entry name" value="TPR-like"/>
    <property type="match status" value="1"/>
</dbReference>
<reference evidence="4" key="1">
    <citation type="submission" date="2020-02" db="EMBL/GenBank/DDBJ databases">
        <authorList>
            <person name="Meier V. D."/>
        </authorList>
    </citation>
    <scope>NUCLEOTIDE SEQUENCE</scope>
    <source>
        <strain evidence="4">AVDCRST_MAG81</strain>
    </source>
</reference>
<feature type="coiled-coil region" evidence="1">
    <location>
        <begin position="85"/>
        <end position="112"/>
    </location>
</feature>
<feature type="compositionally biased region" description="Pro residues" evidence="2">
    <location>
        <begin position="195"/>
        <end position="216"/>
    </location>
</feature>
<evidence type="ECO:0000256" key="2">
    <source>
        <dbReference type="SAM" id="MobiDB-lite"/>
    </source>
</evidence>
<evidence type="ECO:0000313" key="4">
    <source>
        <dbReference type="EMBL" id="CAA9583554.1"/>
    </source>
</evidence>
<accession>A0A6J4VQ03</accession>
<organism evidence="4">
    <name type="scientific">uncultured Synechococcales cyanobacterium</name>
    <dbReference type="NCBI Taxonomy" id="1936017"/>
    <lineage>
        <taxon>Bacteria</taxon>
        <taxon>Bacillati</taxon>
        <taxon>Cyanobacteriota</taxon>
        <taxon>Cyanophyceae</taxon>
        <taxon>Synechococcales</taxon>
        <taxon>environmental samples</taxon>
    </lineage>
</organism>
<keyword evidence="3" id="KW-0732">Signal</keyword>
<feature type="region of interest" description="Disordered" evidence="2">
    <location>
        <begin position="187"/>
        <end position="216"/>
    </location>
</feature>
<name>A0A6J4VQ03_9CYAN</name>
<evidence type="ECO:0000256" key="3">
    <source>
        <dbReference type="SAM" id="SignalP"/>
    </source>
</evidence>
<feature type="signal peptide" evidence="3">
    <location>
        <begin position="1"/>
        <end position="33"/>
    </location>
</feature>
<protein>
    <submittedName>
        <fullName evidence="4">Uncharacterized protein</fullName>
    </submittedName>
</protein>
<proteinExistence type="predicted"/>
<sequence length="216" mass="23528">MFSVTHFLPRLASSCAWTAMVTFGLTLPASVQAQTPTPRGANPPQPTNPALNTLSPSTPTGSRFSLQGGQTLLSEAESAIATQNYTQAINKLQEARQVFNQLSNSYQQLSASFLAIDNRVSSTLRGKALDTAQKRDQATYQLALVYRSQNQPQQAVPLFVQIIQSQQPTRDLGQKSYQQLLELGFVDAPFTPQRNPRPAPPRSPAPAAPQQPSQPK</sequence>
<feature type="region of interest" description="Disordered" evidence="2">
    <location>
        <begin position="34"/>
        <end position="64"/>
    </location>
</feature>
<feature type="compositionally biased region" description="Polar residues" evidence="2">
    <location>
        <begin position="48"/>
        <end position="64"/>
    </location>
</feature>
<dbReference type="EMBL" id="CADCWO010000184">
    <property type="protein sequence ID" value="CAA9583554.1"/>
    <property type="molecule type" value="Genomic_DNA"/>
</dbReference>
<feature type="chain" id="PRO_5026958898" evidence="3">
    <location>
        <begin position="34"/>
        <end position="216"/>
    </location>
</feature>
<dbReference type="Gene3D" id="1.25.40.10">
    <property type="entry name" value="Tetratricopeptide repeat domain"/>
    <property type="match status" value="1"/>
</dbReference>